<keyword evidence="17" id="KW-0464">Manganese</keyword>
<keyword evidence="13" id="KW-1133">Transmembrane helix</keyword>
<dbReference type="PANTHER" id="PTHR23033:SF14">
    <property type="entry name" value="GLYCOPROTEIN-N-ACETYLGALACTOSAMINE 3-BETA-GALACTOSYLTRANSFERASE 1-RELATED"/>
    <property type="match status" value="1"/>
</dbReference>
<dbReference type="InterPro" id="IPR026050">
    <property type="entry name" value="C1GALT1/C1GALT1_chp1"/>
</dbReference>
<comment type="similarity">
    <text evidence="4">Belongs to the glycosyltransferase 31 family. Beta3-Gal-T subfamily.</text>
</comment>
<evidence type="ECO:0000256" key="20">
    <source>
        <dbReference type="ARBA" id="ARBA00042009"/>
    </source>
</evidence>
<keyword evidence="23" id="KW-0732">Signal</keyword>
<organism evidence="25 26">
    <name type="scientific">Daphnia pulex</name>
    <name type="common">Water flea</name>
    <dbReference type="NCBI Taxonomy" id="6669"/>
    <lineage>
        <taxon>Eukaryota</taxon>
        <taxon>Metazoa</taxon>
        <taxon>Ecdysozoa</taxon>
        <taxon>Arthropoda</taxon>
        <taxon>Crustacea</taxon>
        <taxon>Branchiopoda</taxon>
        <taxon>Diplostraca</taxon>
        <taxon>Cladocera</taxon>
        <taxon>Anomopoda</taxon>
        <taxon>Daphniidae</taxon>
        <taxon>Daphnia</taxon>
    </lineage>
</organism>
<dbReference type="FunFam" id="3.90.550.50:FF:000017">
    <property type="entry name" value="Glycoprotein-N-acetylgalactosamine 3-beta-galactosyltransferase 1"/>
    <property type="match status" value="1"/>
</dbReference>
<dbReference type="eggNOG" id="KOG2246">
    <property type="taxonomic scope" value="Eukaryota"/>
</dbReference>
<dbReference type="AlphaFoldDB" id="E9G964"/>
<evidence type="ECO:0000256" key="8">
    <source>
        <dbReference type="ARBA" id="ARBA00022679"/>
    </source>
</evidence>
<dbReference type="GO" id="GO:0000166">
    <property type="term" value="F:nucleotide binding"/>
    <property type="evidence" value="ECO:0007669"/>
    <property type="project" value="UniProtKB-KW"/>
</dbReference>
<evidence type="ECO:0000256" key="2">
    <source>
        <dbReference type="ARBA" id="ARBA00004606"/>
    </source>
</evidence>
<feature type="domain" description="Fringe-like glycosyltransferase" evidence="24">
    <location>
        <begin position="91"/>
        <end position="259"/>
    </location>
</feature>
<dbReference type="PhylomeDB" id="E9G964"/>
<dbReference type="STRING" id="6669.E9G964"/>
<keyword evidence="12" id="KW-0735">Signal-anchor</keyword>
<sequence length="471" mass="53495">MSLAIVSLILIRALISVDLKNTNTLVAVELIGDVSPAPSKSFTFYHHWVWLLHHLVHEPITLHSIENIKEYANGIIIDDENNDLYSKVRVLCWVMTSPDNHKTKALAVKETWGKRCNILLFMSSVEDSALPTVNLPVHEGRNGLWGKTREAFRYAWNNYRDQADWFLKADDDTYVIVENLRYFLSAFNTSTPLWFGHKYKVIVKSGYFSGGAGYALSKEATRRFVEEGYFNALKCRHDHEGAEDAEMGKCMENLNVSTMDTRDSKGRGRFFPFVPEQHYFSGRITPSYWYWNNIYYPPTKGKDCCSDSAISFHYVNPQLMHIFDYLIYQLRPYGMPADQRPATPEPPPDLNLTALPWFAPPDEIITIPSTSTTERNSLLPPTMLNTTLSAQQNATRNQTQLNLTDANFSNSTNPENLVDLTTKIATTNIQTELNSTEANSFNLASPENLVELTPRTKRAGVVNKLRSAIFG</sequence>
<comment type="function">
    <text evidence="22">Glycosyltransferase that generates the core 1 O-glycan Gal-beta1-3GalNAc-alpha1-Ser/Thr (T antigen), which is a precursor for many extended O-glycans in glycoproteins.</text>
</comment>
<feature type="chain" id="PRO_5003240121" description="Glycoprotein-N-acetylgalactosamine 3-beta-galactosyltransferase 1" evidence="23">
    <location>
        <begin position="20"/>
        <end position="471"/>
    </location>
</feature>
<comment type="subunit">
    <text evidence="5">Homodimer; disulfide-linked.</text>
</comment>
<dbReference type="Pfam" id="PF02434">
    <property type="entry name" value="Fringe"/>
    <property type="match status" value="1"/>
</dbReference>
<dbReference type="Proteomes" id="UP000000305">
    <property type="component" value="Unassembled WGS sequence"/>
</dbReference>
<dbReference type="Gene3D" id="3.90.550.50">
    <property type="match status" value="1"/>
</dbReference>
<evidence type="ECO:0000256" key="14">
    <source>
        <dbReference type="ARBA" id="ARBA00023136"/>
    </source>
</evidence>
<proteinExistence type="inferred from homology"/>
<evidence type="ECO:0000256" key="4">
    <source>
        <dbReference type="ARBA" id="ARBA00006462"/>
    </source>
</evidence>
<evidence type="ECO:0000256" key="22">
    <source>
        <dbReference type="ARBA" id="ARBA00059245"/>
    </source>
</evidence>
<evidence type="ECO:0000256" key="16">
    <source>
        <dbReference type="ARBA" id="ARBA00023180"/>
    </source>
</evidence>
<accession>E9G964</accession>
<dbReference type="GO" id="GO:0016020">
    <property type="term" value="C:membrane"/>
    <property type="evidence" value="ECO:0007669"/>
    <property type="project" value="UniProtKB-SubCell"/>
</dbReference>
<keyword evidence="15" id="KW-1015">Disulfide bond</keyword>
<evidence type="ECO:0000256" key="9">
    <source>
        <dbReference type="ARBA" id="ARBA00022692"/>
    </source>
</evidence>
<evidence type="ECO:0000256" key="6">
    <source>
        <dbReference type="ARBA" id="ARBA00012557"/>
    </source>
</evidence>
<dbReference type="EC" id="2.4.1.122" evidence="6"/>
<dbReference type="PANTHER" id="PTHR23033">
    <property type="entry name" value="BETA1,3-GALACTOSYLTRANSFERASE"/>
    <property type="match status" value="1"/>
</dbReference>
<dbReference type="GO" id="GO:0016263">
    <property type="term" value="F:glycoprotein-N-acetylgalactosamine 3-beta-galactosyltransferase activity"/>
    <property type="evidence" value="ECO:0000318"/>
    <property type="project" value="GO_Central"/>
</dbReference>
<protein>
    <recommendedName>
        <fullName evidence="18">Glycoprotein-N-acetylgalactosamine 3-beta-galactosyltransferase 1</fullName>
        <ecNumber evidence="6">2.4.1.122</ecNumber>
    </recommendedName>
    <alternativeName>
        <fullName evidence="20">Core 1 O-glycan T-synthase</fullName>
    </alternativeName>
    <alternativeName>
        <fullName evidence="21">Core 1 UDP-galactose:N-acetylgalactosamine-alpha-R beta 1,3-galactosyltransferase 1</fullName>
    </alternativeName>
    <alternativeName>
        <fullName evidence="19">Core 1 beta1,3-galactosyltransferase 1</fullName>
    </alternativeName>
</protein>
<evidence type="ECO:0000256" key="11">
    <source>
        <dbReference type="ARBA" id="ARBA00022741"/>
    </source>
</evidence>
<dbReference type="HOGENOM" id="CLU_580403_0_0_1"/>
<keyword evidence="10" id="KW-0479">Metal-binding</keyword>
<evidence type="ECO:0000256" key="23">
    <source>
        <dbReference type="SAM" id="SignalP"/>
    </source>
</evidence>
<evidence type="ECO:0000313" key="26">
    <source>
        <dbReference type="Proteomes" id="UP000000305"/>
    </source>
</evidence>
<keyword evidence="9" id="KW-0812">Transmembrane</keyword>
<comment type="pathway">
    <text evidence="3">Protein modification; protein glycosylation.</text>
</comment>
<evidence type="ECO:0000256" key="10">
    <source>
        <dbReference type="ARBA" id="ARBA00022723"/>
    </source>
</evidence>
<keyword evidence="11" id="KW-0547">Nucleotide-binding</keyword>
<evidence type="ECO:0000256" key="15">
    <source>
        <dbReference type="ARBA" id="ARBA00023157"/>
    </source>
</evidence>
<evidence type="ECO:0000256" key="12">
    <source>
        <dbReference type="ARBA" id="ARBA00022968"/>
    </source>
</evidence>
<feature type="signal peptide" evidence="23">
    <location>
        <begin position="1"/>
        <end position="19"/>
    </location>
</feature>
<evidence type="ECO:0000256" key="17">
    <source>
        <dbReference type="ARBA" id="ARBA00023211"/>
    </source>
</evidence>
<reference evidence="25 26" key="1">
    <citation type="journal article" date="2011" name="Science">
        <title>The ecoresponsive genome of Daphnia pulex.</title>
        <authorList>
            <person name="Colbourne J.K."/>
            <person name="Pfrender M.E."/>
            <person name="Gilbert D."/>
            <person name="Thomas W.K."/>
            <person name="Tucker A."/>
            <person name="Oakley T.H."/>
            <person name="Tokishita S."/>
            <person name="Aerts A."/>
            <person name="Arnold G.J."/>
            <person name="Basu M.K."/>
            <person name="Bauer D.J."/>
            <person name="Caceres C.E."/>
            <person name="Carmel L."/>
            <person name="Casola C."/>
            <person name="Choi J.H."/>
            <person name="Detter J.C."/>
            <person name="Dong Q."/>
            <person name="Dusheyko S."/>
            <person name="Eads B.D."/>
            <person name="Frohlich T."/>
            <person name="Geiler-Samerotte K.A."/>
            <person name="Gerlach D."/>
            <person name="Hatcher P."/>
            <person name="Jogdeo S."/>
            <person name="Krijgsveld J."/>
            <person name="Kriventseva E.V."/>
            <person name="Kultz D."/>
            <person name="Laforsch C."/>
            <person name="Lindquist E."/>
            <person name="Lopez J."/>
            <person name="Manak J.R."/>
            <person name="Muller J."/>
            <person name="Pangilinan J."/>
            <person name="Patwardhan R.P."/>
            <person name="Pitluck S."/>
            <person name="Pritham E.J."/>
            <person name="Rechtsteiner A."/>
            <person name="Rho M."/>
            <person name="Rogozin I.B."/>
            <person name="Sakarya O."/>
            <person name="Salamov A."/>
            <person name="Schaack S."/>
            <person name="Shapiro H."/>
            <person name="Shiga Y."/>
            <person name="Skalitzky C."/>
            <person name="Smith Z."/>
            <person name="Souvorov A."/>
            <person name="Sung W."/>
            <person name="Tang Z."/>
            <person name="Tsuchiya D."/>
            <person name="Tu H."/>
            <person name="Vos H."/>
            <person name="Wang M."/>
            <person name="Wolf Y.I."/>
            <person name="Yamagata H."/>
            <person name="Yamada T."/>
            <person name="Ye Y."/>
            <person name="Shaw J.R."/>
            <person name="Andrews J."/>
            <person name="Crease T.J."/>
            <person name="Tang H."/>
            <person name="Lucas S.M."/>
            <person name="Robertson H.M."/>
            <person name="Bork P."/>
            <person name="Koonin E.V."/>
            <person name="Zdobnov E.M."/>
            <person name="Grigoriev I.V."/>
            <person name="Lynch M."/>
            <person name="Boore J.L."/>
        </authorList>
    </citation>
    <scope>NUCLEOTIDE SEQUENCE [LARGE SCALE GENOMIC DNA]</scope>
</reference>
<keyword evidence="16" id="KW-0325">Glycoprotein</keyword>
<comment type="cofactor">
    <cofactor evidence="1">
        <name>Mn(2+)</name>
        <dbReference type="ChEBI" id="CHEBI:29035"/>
    </cofactor>
</comment>
<dbReference type="UniPathway" id="UPA00378"/>
<evidence type="ECO:0000259" key="24">
    <source>
        <dbReference type="Pfam" id="PF02434"/>
    </source>
</evidence>
<evidence type="ECO:0000256" key="18">
    <source>
        <dbReference type="ARBA" id="ARBA00040898"/>
    </source>
</evidence>
<dbReference type="OrthoDB" id="414175at2759"/>
<gene>
    <name evidence="25" type="ORF">DAPPUDRAFT_315244</name>
</gene>
<keyword evidence="8" id="KW-0808">Transferase</keyword>
<evidence type="ECO:0000256" key="1">
    <source>
        <dbReference type="ARBA" id="ARBA00001936"/>
    </source>
</evidence>
<evidence type="ECO:0000313" key="25">
    <source>
        <dbReference type="EMBL" id="EFX84147.1"/>
    </source>
</evidence>
<dbReference type="EMBL" id="GL732535">
    <property type="protein sequence ID" value="EFX84147.1"/>
    <property type="molecule type" value="Genomic_DNA"/>
</dbReference>
<comment type="subcellular location">
    <subcellularLocation>
        <location evidence="2">Membrane</location>
        <topology evidence="2">Single-pass type II membrane protein</topology>
    </subcellularLocation>
</comment>
<evidence type="ECO:0000256" key="19">
    <source>
        <dbReference type="ARBA" id="ARBA00041226"/>
    </source>
</evidence>
<keyword evidence="14" id="KW-0472">Membrane</keyword>
<dbReference type="KEGG" id="dpx:DAPPUDRAFT_315244"/>
<name>E9G964_DAPPU</name>
<evidence type="ECO:0000256" key="21">
    <source>
        <dbReference type="ARBA" id="ARBA00043065"/>
    </source>
</evidence>
<dbReference type="GO" id="GO:0030145">
    <property type="term" value="F:manganese ion binding"/>
    <property type="evidence" value="ECO:0007669"/>
    <property type="project" value="UniProtKB-ARBA"/>
</dbReference>
<evidence type="ECO:0000256" key="5">
    <source>
        <dbReference type="ARBA" id="ARBA00011748"/>
    </source>
</evidence>
<evidence type="ECO:0000256" key="13">
    <source>
        <dbReference type="ARBA" id="ARBA00022989"/>
    </source>
</evidence>
<dbReference type="InterPro" id="IPR003378">
    <property type="entry name" value="Fringe-like_glycosylTrfase"/>
</dbReference>
<dbReference type="InParanoid" id="E9G964"/>
<evidence type="ECO:0000256" key="3">
    <source>
        <dbReference type="ARBA" id="ARBA00004922"/>
    </source>
</evidence>
<keyword evidence="7" id="KW-0328">Glycosyltransferase</keyword>
<evidence type="ECO:0000256" key="7">
    <source>
        <dbReference type="ARBA" id="ARBA00022676"/>
    </source>
</evidence>
<keyword evidence="26" id="KW-1185">Reference proteome</keyword>